<dbReference type="OrthoDB" id="5977668at2759"/>
<dbReference type="OMA" id="CFFVAPK"/>
<dbReference type="InterPro" id="IPR036188">
    <property type="entry name" value="FAD/NAD-bd_sf"/>
</dbReference>
<protein>
    <recommendedName>
        <fullName evidence="2">Amine oxidase domain-containing protein</fullName>
    </recommendedName>
</protein>
<dbReference type="AlphaFoldDB" id="A0A168MHW6"/>
<evidence type="ECO:0000313" key="4">
    <source>
        <dbReference type="Proteomes" id="UP000078561"/>
    </source>
</evidence>
<name>A0A168MHW6_ABSGL</name>
<keyword evidence="1" id="KW-1133">Transmembrane helix</keyword>
<feature type="transmembrane region" description="Helical" evidence="1">
    <location>
        <begin position="174"/>
        <end position="196"/>
    </location>
</feature>
<evidence type="ECO:0000313" key="3">
    <source>
        <dbReference type="EMBL" id="SAL98539.1"/>
    </source>
</evidence>
<dbReference type="Proteomes" id="UP000078561">
    <property type="component" value="Unassembled WGS sequence"/>
</dbReference>
<keyword evidence="1" id="KW-0472">Membrane</keyword>
<keyword evidence="4" id="KW-1185">Reference proteome</keyword>
<dbReference type="InParanoid" id="A0A168MHW6"/>
<keyword evidence="1" id="KW-0812">Transmembrane</keyword>
<dbReference type="Gene3D" id="3.50.50.60">
    <property type="entry name" value="FAD/NAD(P)-binding domain"/>
    <property type="match status" value="1"/>
</dbReference>
<dbReference type="InterPro" id="IPR002937">
    <property type="entry name" value="Amino_oxidase"/>
</dbReference>
<dbReference type="SUPFAM" id="SSF51905">
    <property type="entry name" value="FAD/NAD(P)-binding domain"/>
    <property type="match status" value="1"/>
</dbReference>
<dbReference type="PANTHER" id="PTHR42923">
    <property type="entry name" value="PROTOPORPHYRINOGEN OXIDASE"/>
    <property type="match status" value="1"/>
</dbReference>
<proteinExistence type="predicted"/>
<feature type="domain" description="Amine oxidase" evidence="2">
    <location>
        <begin position="234"/>
        <end position="322"/>
    </location>
</feature>
<dbReference type="GO" id="GO:0016491">
    <property type="term" value="F:oxidoreductase activity"/>
    <property type="evidence" value="ECO:0007669"/>
    <property type="project" value="InterPro"/>
</dbReference>
<evidence type="ECO:0000256" key="1">
    <source>
        <dbReference type="SAM" id="Phobius"/>
    </source>
</evidence>
<organism evidence="3">
    <name type="scientific">Absidia glauca</name>
    <name type="common">Pin mould</name>
    <dbReference type="NCBI Taxonomy" id="4829"/>
    <lineage>
        <taxon>Eukaryota</taxon>
        <taxon>Fungi</taxon>
        <taxon>Fungi incertae sedis</taxon>
        <taxon>Mucoromycota</taxon>
        <taxon>Mucoromycotina</taxon>
        <taxon>Mucoromycetes</taxon>
        <taxon>Mucorales</taxon>
        <taxon>Cunninghamellaceae</taxon>
        <taxon>Absidia</taxon>
    </lineage>
</organism>
<dbReference type="PANTHER" id="PTHR42923:SF42">
    <property type="entry name" value="AMINE OXIDASE DOMAIN-CONTAINING PROTEIN"/>
    <property type="match status" value="1"/>
</dbReference>
<dbReference type="Pfam" id="PF01593">
    <property type="entry name" value="Amino_oxidase"/>
    <property type="match status" value="1"/>
</dbReference>
<dbReference type="EMBL" id="LT552199">
    <property type="protein sequence ID" value="SAL98539.1"/>
    <property type="molecule type" value="Genomic_DNA"/>
</dbReference>
<accession>A0A168MHW6</accession>
<dbReference type="InterPro" id="IPR050464">
    <property type="entry name" value="Zeta_carotene_desat/Oxidored"/>
</dbReference>
<evidence type="ECO:0000259" key="2">
    <source>
        <dbReference type="Pfam" id="PF01593"/>
    </source>
</evidence>
<gene>
    <name evidence="3" type="primary">ABSGL_04088.1 scaffold 5027</name>
</gene>
<dbReference type="Pfam" id="PF13450">
    <property type="entry name" value="NAD_binding_8"/>
    <property type="match status" value="1"/>
</dbReference>
<feature type="transmembrane region" description="Helical" evidence="1">
    <location>
        <begin position="21"/>
        <end position="38"/>
    </location>
</feature>
<sequence>MIEEPPKPEPLSTKERRTVKVAVIGSGLAGLSAAYLLTKGMSTNNESNVDFQVHLFEKNKMIGMDAASISIGSNDKDVRIDVPMRSFMSGYYSHLFRLYEHLGIPAKPARFSFGWYTIESQVPIDVKAAHDIASHTENRSYLTYSGARTVGRLQAIARSSDTSTWTSHVNNVLFSWWSMMIVAFSYTWLMILTLWLHHRGHLRNAHHPVAKMTLGQWLENNWIHPYFVHQVFVPLFAAVCTNSWGAMLNYPAAEVLVTQGIRQVVDRLAEPLTDIHLGVHIKSILPNGSGEHHRYTLHDDQDKAYECDHIIFATQGNQAKRMLETCYTSLVDSDSFSVNDPFLSTLEAQLNMLKKFSYDTSLVINHTDTRLLPNDKSHWRALNFARIDSTIQPDTTNNKYIIPFPHDTTMTTHILNWTHSHLDDVITNENDDYSYVPSHSQSLYLQTTNPCISPDPKRIISASWFERATVTLASKQAIESDLFPTTQEGGVTLGACQGTNSIWFVGSYCWRGIPLLEGCVASAEKVVLDGIGVQEGANFRRPW</sequence>
<dbReference type="STRING" id="4829.A0A168MHW6"/>
<reference evidence="3" key="1">
    <citation type="submission" date="2016-04" db="EMBL/GenBank/DDBJ databases">
        <authorList>
            <person name="Evans L.H."/>
            <person name="Alamgir A."/>
            <person name="Owens N."/>
            <person name="Weber N.D."/>
            <person name="Virtaneva K."/>
            <person name="Barbian K."/>
            <person name="Babar A."/>
            <person name="Rosenke K."/>
        </authorList>
    </citation>
    <scope>NUCLEOTIDE SEQUENCE [LARGE SCALE GENOMIC DNA]</scope>
    <source>
        <strain evidence="3">CBS 101.48</strain>
    </source>
</reference>